<feature type="transmembrane region" description="Helical" evidence="8">
    <location>
        <begin position="127"/>
        <end position="152"/>
    </location>
</feature>
<keyword evidence="5 8" id="KW-0812">Transmembrane</keyword>
<accession>A0A2P8EWF7</accession>
<feature type="transmembrane region" description="Helical" evidence="8">
    <location>
        <begin position="43"/>
        <end position="63"/>
    </location>
</feature>
<comment type="caution">
    <text evidence="9">The sequence shown here is derived from an EMBL/GenBank/DDBJ whole genome shotgun (WGS) entry which is preliminary data.</text>
</comment>
<evidence type="ECO:0000256" key="4">
    <source>
        <dbReference type="ARBA" id="ARBA00022475"/>
    </source>
</evidence>
<reference evidence="9 10" key="1">
    <citation type="submission" date="2018-03" db="EMBL/GenBank/DDBJ databases">
        <title>Genomic Encyclopedia of Archaeal and Bacterial Type Strains, Phase II (KMG-II): from individual species to whole genera.</title>
        <authorList>
            <person name="Goeker M."/>
        </authorList>
    </citation>
    <scope>NUCLEOTIDE SEQUENCE [LARGE SCALE GENOMIC DNA]</scope>
    <source>
        <strain evidence="9 10">DSM 100673</strain>
    </source>
</reference>
<evidence type="ECO:0000256" key="6">
    <source>
        <dbReference type="ARBA" id="ARBA00022989"/>
    </source>
</evidence>
<dbReference type="InterPro" id="IPR052017">
    <property type="entry name" value="TSUP"/>
</dbReference>
<feature type="transmembrane region" description="Helical" evidence="8">
    <location>
        <begin position="96"/>
        <end position="115"/>
    </location>
</feature>
<evidence type="ECO:0000256" key="2">
    <source>
        <dbReference type="ARBA" id="ARBA00009142"/>
    </source>
</evidence>
<keyword evidence="4 8" id="KW-1003">Cell membrane</keyword>
<feature type="transmembrane region" description="Helical" evidence="8">
    <location>
        <begin position="12"/>
        <end position="37"/>
    </location>
</feature>
<evidence type="ECO:0000256" key="7">
    <source>
        <dbReference type="ARBA" id="ARBA00023136"/>
    </source>
</evidence>
<gene>
    <name evidence="9" type="ORF">CLV88_1319</name>
</gene>
<dbReference type="AlphaFoldDB" id="A0A2P8EWF7"/>
<dbReference type="EMBL" id="PYGJ01000031">
    <property type="protein sequence ID" value="PSL13814.1"/>
    <property type="molecule type" value="Genomic_DNA"/>
</dbReference>
<feature type="transmembrane region" description="Helical" evidence="8">
    <location>
        <begin position="191"/>
        <end position="212"/>
    </location>
</feature>
<evidence type="ECO:0000256" key="3">
    <source>
        <dbReference type="ARBA" id="ARBA00022448"/>
    </source>
</evidence>
<dbReference type="GO" id="GO:0005886">
    <property type="term" value="C:plasma membrane"/>
    <property type="evidence" value="ECO:0007669"/>
    <property type="project" value="UniProtKB-SubCell"/>
</dbReference>
<keyword evidence="6 8" id="KW-1133">Transmembrane helix</keyword>
<comment type="subcellular location">
    <subcellularLocation>
        <location evidence="1 8">Cell membrane</location>
        <topology evidence="1 8">Multi-pass membrane protein</topology>
    </subcellularLocation>
</comment>
<sequence length="246" mass="26107">MLFEYAMIAAAAFAGALVSGLGGFGGSFIIVIVLTPVVGPKAVIPLIAVYAICANLSRIYFYWRTIAWKPAIQFTVASLPGIYLGASFLREIPDDYFLGFLGAVLILILPVRRYLKRTSFQPGIKTIAGLGLAFGFMSGTAAGSGMLVIAFFNSIGLSGPLLLGTDAVIGLANALSRSGTFYGMGLLDQRLILLGLFMGLVTFPGTWVASRLVRLMGTRAHNHLIEGLIAVAGVVFIYKAFVGPEF</sequence>
<evidence type="ECO:0000313" key="10">
    <source>
        <dbReference type="Proteomes" id="UP000240418"/>
    </source>
</evidence>
<proteinExistence type="inferred from homology"/>
<evidence type="ECO:0000256" key="1">
    <source>
        <dbReference type="ARBA" id="ARBA00004651"/>
    </source>
</evidence>
<keyword evidence="7 8" id="KW-0472">Membrane</keyword>
<keyword evidence="10" id="KW-1185">Reference proteome</keyword>
<dbReference type="PANTHER" id="PTHR30269">
    <property type="entry name" value="TRANSMEMBRANE PROTEIN YFCA"/>
    <property type="match status" value="1"/>
</dbReference>
<evidence type="ECO:0000313" key="9">
    <source>
        <dbReference type="EMBL" id="PSL13814.1"/>
    </source>
</evidence>
<feature type="transmembrane region" description="Helical" evidence="8">
    <location>
        <begin position="224"/>
        <end position="241"/>
    </location>
</feature>
<feature type="transmembrane region" description="Helical" evidence="8">
    <location>
        <begin position="70"/>
        <end position="90"/>
    </location>
</feature>
<dbReference type="Proteomes" id="UP000240418">
    <property type="component" value="Unassembled WGS sequence"/>
</dbReference>
<name>A0A2P8EWF7_9RHOB</name>
<evidence type="ECO:0000256" key="5">
    <source>
        <dbReference type="ARBA" id="ARBA00022692"/>
    </source>
</evidence>
<protein>
    <recommendedName>
        <fullName evidence="8">Probable membrane transporter protein</fullName>
    </recommendedName>
</protein>
<dbReference type="PANTHER" id="PTHR30269:SF23">
    <property type="entry name" value="MEMBRANE TRANSPORTER PROTEIN YDHB-RELATED"/>
    <property type="match status" value="1"/>
</dbReference>
<keyword evidence="3" id="KW-0813">Transport</keyword>
<dbReference type="Pfam" id="PF01925">
    <property type="entry name" value="TauE"/>
    <property type="match status" value="1"/>
</dbReference>
<comment type="similarity">
    <text evidence="2 8">Belongs to the 4-toluene sulfonate uptake permease (TSUP) (TC 2.A.102) family.</text>
</comment>
<organism evidence="9 10">
    <name type="scientific">Shimia abyssi</name>
    <dbReference type="NCBI Taxonomy" id="1662395"/>
    <lineage>
        <taxon>Bacteria</taxon>
        <taxon>Pseudomonadati</taxon>
        <taxon>Pseudomonadota</taxon>
        <taxon>Alphaproteobacteria</taxon>
        <taxon>Rhodobacterales</taxon>
        <taxon>Roseobacteraceae</taxon>
    </lineage>
</organism>
<dbReference type="InterPro" id="IPR002781">
    <property type="entry name" value="TM_pro_TauE-like"/>
</dbReference>
<evidence type="ECO:0000256" key="8">
    <source>
        <dbReference type="RuleBase" id="RU363041"/>
    </source>
</evidence>